<evidence type="ECO:0000259" key="4">
    <source>
        <dbReference type="Pfam" id="PF08241"/>
    </source>
</evidence>
<protein>
    <submittedName>
        <fullName evidence="5">Methyltransferase domain-containing protein</fullName>
    </submittedName>
</protein>
<dbReference type="SUPFAM" id="SSF53335">
    <property type="entry name" value="S-adenosyl-L-methionine-dependent methyltransferases"/>
    <property type="match status" value="1"/>
</dbReference>
<proteinExistence type="predicted"/>
<dbReference type="PANTHER" id="PTHR13090">
    <property type="entry name" value="ARGININE-HYDROXYLASE NDUFAF5, MITOCHONDRIAL"/>
    <property type="match status" value="1"/>
</dbReference>
<dbReference type="Pfam" id="PF08241">
    <property type="entry name" value="Methyltransf_11"/>
    <property type="match status" value="1"/>
</dbReference>
<evidence type="ECO:0000313" key="5">
    <source>
        <dbReference type="EMBL" id="QJB68930.1"/>
    </source>
</evidence>
<feature type="region of interest" description="Disordered" evidence="3">
    <location>
        <begin position="263"/>
        <end position="284"/>
    </location>
</feature>
<keyword evidence="6" id="KW-1185">Reference proteome</keyword>
<gene>
    <name evidence="5" type="ORF">HF685_06280</name>
</gene>
<dbReference type="PANTHER" id="PTHR13090:SF1">
    <property type="entry name" value="ARGININE-HYDROXYLASE NDUFAF5, MITOCHONDRIAL"/>
    <property type="match status" value="1"/>
</dbReference>
<keyword evidence="1 5" id="KW-0489">Methyltransferase</keyword>
<dbReference type="InterPro" id="IPR050602">
    <property type="entry name" value="Malonyl-ACP_OMT"/>
</dbReference>
<evidence type="ECO:0000256" key="2">
    <source>
        <dbReference type="ARBA" id="ARBA00022679"/>
    </source>
</evidence>
<dbReference type="InterPro" id="IPR029063">
    <property type="entry name" value="SAM-dependent_MTases_sf"/>
</dbReference>
<dbReference type="AlphaFoldDB" id="A0A6H2DKL4"/>
<evidence type="ECO:0000313" key="6">
    <source>
        <dbReference type="Proteomes" id="UP000501600"/>
    </source>
</evidence>
<accession>A0A6H2DKL4</accession>
<dbReference type="EMBL" id="CP051217">
    <property type="protein sequence ID" value="QJB68930.1"/>
    <property type="molecule type" value="Genomic_DNA"/>
</dbReference>
<dbReference type="Gene3D" id="3.40.50.150">
    <property type="entry name" value="Vaccinia Virus protein VP39"/>
    <property type="match status" value="1"/>
</dbReference>
<name>A0A6H2DKL4_9SPHN</name>
<dbReference type="Proteomes" id="UP000501600">
    <property type="component" value="Chromosome"/>
</dbReference>
<dbReference type="GO" id="GO:0032259">
    <property type="term" value="P:methylation"/>
    <property type="evidence" value="ECO:0007669"/>
    <property type="project" value="UniProtKB-KW"/>
</dbReference>
<reference evidence="5 6" key="1">
    <citation type="submission" date="2020-04" db="EMBL/GenBank/DDBJ databases">
        <title>Genome sequence for Sphingorhabdus sp. strain M1.</title>
        <authorList>
            <person name="Park S.-J."/>
        </authorList>
    </citation>
    <scope>NUCLEOTIDE SEQUENCE [LARGE SCALE GENOMIC DNA]</scope>
    <source>
        <strain evidence="5 6">JK6</strain>
    </source>
</reference>
<evidence type="ECO:0000256" key="3">
    <source>
        <dbReference type="SAM" id="MobiDB-lite"/>
    </source>
</evidence>
<dbReference type="KEGG" id="phao:HF685_06280"/>
<organism evidence="5 6">
    <name type="scientific">Parasphingorhabdus halotolerans</name>
    <dbReference type="NCBI Taxonomy" id="2725558"/>
    <lineage>
        <taxon>Bacteria</taxon>
        <taxon>Pseudomonadati</taxon>
        <taxon>Pseudomonadota</taxon>
        <taxon>Alphaproteobacteria</taxon>
        <taxon>Sphingomonadales</taxon>
        <taxon>Sphingomonadaceae</taxon>
        <taxon>Parasphingorhabdus</taxon>
    </lineage>
</organism>
<evidence type="ECO:0000256" key="1">
    <source>
        <dbReference type="ARBA" id="ARBA00022603"/>
    </source>
</evidence>
<dbReference type="InterPro" id="IPR013216">
    <property type="entry name" value="Methyltransf_11"/>
</dbReference>
<dbReference type="GO" id="GO:0008757">
    <property type="term" value="F:S-adenosylmethionine-dependent methyltransferase activity"/>
    <property type="evidence" value="ECO:0007669"/>
    <property type="project" value="InterPro"/>
</dbReference>
<keyword evidence="2 5" id="KW-0808">Transferase</keyword>
<feature type="domain" description="Methyltransferase type 11" evidence="4">
    <location>
        <begin position="77"/>
        <end position="138"/>
    </location>
</feature>
<sequence length="284" mass="31412">MTDASNPEIFDRSRRRLVRDRAFSAARGEDFLSAMMADELLERLSLVKRDFSNCLLIGGASKTLRKQLEAKSIACVATDASFRTAQSIGDVQCDEDRLPFADHSFDLIINIGTLDTVNDLPGALVLSRRILKPDGLFLAAFIGAESLTALKAILMESEGDRIAPHVHPQIDIRTMGDLMSRSGLQLPVVDSDSLELRYGSIEKLIEDIRNFGGSNVLKQQTHNIQRTTYLRAKQGFDDRLEADGKVTEKIEIIYLCGWAPHPDQPKPATRGSGKMSLKAALNQK</sequence>